<organism evidence="1 2">
    <name type="scientific">Hyalomma asiaticum</name>
    <name type="common">Tick</name>
    <dbReference type="NCBI Taxonomy" id="266040"/>
    <lineage>
        <taxon>Eukaryota</taxon>
        <taxon>Metazoa</taxon>
        <taxon>Ecdysozoa</taxon>
        <taxon>Arthropoda</taxon>
        <taxon>Chelicerata</taxon>
        <taxon>Arachnida</taxon>
        <taxon>Acari</taxon>
        <taxon>Parasitiformes</taxon>
        <taxon>Ixodida</taxon>
        <taxon>Ixodoidea</taxon>
        <taxon>Ixodidae</taxon>
        <taxon>Hyalomminae</taxon>
        <taxon>Hyalomma</taxon>
    </lineage>
</organism>
<dbReference type="EMBL" id="CM023482">
    <property type="protein sequence ID" value="KAH6937820.1"/>
    <property type="molecule type" value="Genomic_DNA"/>
</dbReference>
<sequence length="407" mass="43075">MLNNVSPSAKVRNRPHLRHNRFIFTHLAPRSRMRNNPDASRTSPTSRRNVRICRELRGHSRGAYLVRCLPVDQRLARDGSDAQVPLIVRPTLVVDEPPEDVGCAANFGGQAGPLRRPAVPRPTPRARQGALRQAPLFMARAVSTCAHIAVPFSIYNQLGGCTSTIAPTTSLADAVPSSTTEEANGVDDQSPDSASTQRPGVPSPSAPPGGLGPALASESSASSASLPSAAGLPPELAGVHPAAAASLADLQGAAGLPFFRGPIAMLPRPLLWWPLSEGVESAAGEGGTAAGGLRGLQAVREAVARLTALQTDAAEYSCLKALALFRPEVSGLREASQVERVQEQTLSVLLESSDERPRQQQHRAARLLLLLGSLRAVPATLLEEAYFRPTIGPVPIERILCDVLQTL</sequence>
<proteinExistence type="predicted"/>
<protein>
    <submittedName>
        <fullName evidence="1">Uncharacterized protein</fullName>
    </submittedName>
</protein>
<gene>
    <name evidence="1" type="ORF">HPB50_004201</name>
</gene>
<accession>A0ACB7ST83</accession>
<dbReference type="Proteomes" id="UP000821845">
    <property type="component" value="Chromosome 2"/>
</dbReference>
<evidence type="ECO:0000313" key="1">
    <source>
        <dbReference type="EMBL" id="KAH6937820.1"/>
    </source>
</evidence>
<name>A0ACB7ST83_HYAAI</name>
<keyword evidence="2" id="KW-1185">Reference proteome</keyword>
<comment type="caution">
    <text evidence="1">The sequence shown here is derived from an EMBL/GenBank/DDBJ whole genome shotgun (WGS) entry which is preliminary data.</text>
</comment>
<evidence type="ECO:0000313" key="2">
    <source>
        <dbReference type="Proteomes" id="UP000821845"/>
    </source>
</evidence>
<reference evidence="1" key="1">
    <citation type="submission" date="2020-05" db="EMBL/GenBank/DDBJ databases">
        <title>Large-scale comparative analyses of tick genomes elucidate their genetic diversity and vector capacities.</title>
        <authorList>
            <person name="Jia N."/>
            <person name="Wang J."/>
            <person name="Shi W."/>
            <person name="Du L."/>
            <person name="Sun Y."/>
            <person name="Zhan W."/>
            <person name="Jiang J."/>
            <person name="Wang Q."/>
            <person name="Zhang B."/>
            <person name="Ji P."/>
            <person name="Sakyi L.B."/>
            <person name="Cui X."/>
            <person name="Yuan T."/>
            <person name="Jiang B."/>
            <person name="Yang W."/>
            <person name="Lam T.T.-Y."/>
            <person name="Chang Q."/>
            <person name="Ding S."/>
            <person name="Wang X."/>
            <person name="Zhu J."/>
            <person name="Ruan X."/>
            <person name="Zhao L."/>
            <person name="Wei J."/>
            <person name="Que T."/>
            <person name="Du C."/>
            <person name="Cheng J."/>
            <person name="Dai P."/>
            <person name="Han X."/>
            <person name="Huang E."/>
            <person name="Gao Y."/>
            <person name="Liu J."/>
            <person name="Shao H."/>
            <person name="Ye R."/>
            <person name="Li L."/>
            <person name="Wei W."/>
            <person name="Wang X."/>
            <person name="Wang C."/>
            <person name="Yang T."/>
            <person name="Huo Q."/>
            <person name="Li W."/>
            <person name="Guo W."/>
            <person name="Chen H."/>
            <person name="Zhou L."/>
            <person name="Ni X."/>
            <person name="Tian J."/>
            <person name="Zhou Y."/>
            <person name="Sheng Y."/>
            <person name="Liu T."/>
            <person name="Pan Y."/>
            <person name="Xia L."/>
            <person name="Li J."/>
            <person name="Zhao F."/>
            <person name="Cao W."/>
        </authorList>
    </citation>
    <scope>NUCLEOTIDE SEQUENCE</scope>
    <source>
        <strain evidence="1">Hyas-2018</strain>
    </source>
</reference>